<keyword evidence="5" id="KW-1185">Reference proteome</keyword>
<proteinExistence type="predicted"/>
<gene>
    <name evidence="4" type="ORF">LUZ62_053920</name>
</gene>
<evidence type="ECO:0000313" key="4">
    <source>
        <dbReference type="EMBL" id="KAJ4769663.1"/>
    </source>
</evidence>
<feature type="domain" description="SPARK" evidence="2">
    <location>
        <begin position="151"/>
        <end position="298"/>
    </location>
</feature>
<evidence type="ECO:0000259" key="3">
    <source>
        <dbReference type="Pfam" id="PF26584"/>
    </source>
</evidence>
<dbReference type="Pfam" id="PF19160">
    <property type="entry name" value="SPARK"/>
    <property type="match status" value="1"/>
</dbReference>
<organism evidence="4 5">
    <name type="scientific">Rhynchospora pubera</name>
    <dbReference type="NCBI Taxonomy" id="906938"/>
    <lineage>
        <taxon>Eukaryota</taxon>
        <taxon>Viridiplantae</taxon>
        <taxon>Streptophyta</taxon>
        <taxon>Embryophyta</taxon>
        <taxon>Tracheophyta</taxon>
        <taxon>Spermatophyta</taxon>
        <taxon>Magnoliopsida</taxon>
        <taxon>Liliopsida</taxon>
        <taxon>Poales</taxon>
        <taxon>Cyperaceae</taxon>
        <taxon>Cyperoideae</taxon>
        <taxon>Rhynchosporeae</taxon>
        <taxon>Rhynchospora</taxon>
    </lineage>
</organism>
<name>A0AAV8DK63_9POAL</name>
<keyword evidence="1" id="KW-0812">Transmembrane</keyword>
<dbReference type="Pfam" id="PF26584">
    <property type="entry name" value="At1g61900"/>
    <property type="match status" value="1"/>
</dbReference>
<dbReference type="InterPro" id="IPR040336">
    <property type="entry name" value="At1g61900-like"/>
</dbReference>
<feature type="domain" description="At1g61900-like C-terminal" evidence="3">
    <location>
        <begin position="353"/>
        <end position="424"/>
    </location>
</feature>
<dbReference type="EMBL" id="JAMFTS010000003">
    <property type="protein sequence ID" value="KAJ4769663.1"/>
    <property type="molecule type" value="Genomic_DNA"/>
</dbReference>
<evidence type="ECO:0000313" key="5">
    <source>
        <dbReference type="Proteomes" id="UP001140206"/>
    </source>
</evidence>
<feature type="transmembrane region" description="Helical" evidence="1">
    <location>
        <begin position="73"/>
        <end position="90"/>
    </location>
</feature>
<keyword evidence="1" id="KW-0472">Membrane</keyword>
<dbReference type="PANTHER" id="PTHR33831">
    <property type="entry name" value="GPI-ANCHORED PROTEIN"/>
    <property type="match status" value="1"/>
</dbReference>
<comment type="caution">
    <text evidence="4">The sequence shown here is derived from an EMBL/GenBank/DDBJ whole genome shotgun (WGS) entry which is preliminary data.</text>
</comment>
<dbReference type="Proteomes" id="UP001140206">
    <property type="component" value="Chromosome 3"/>
</dbReference>
<accession>A0AAV8DK63</accession>
<dbReference type="AlphaFoldDB" id="A0AAV8DK63"/>
<evidence type="ECO:0000256" key="1">
    <source>
        <dbReference type="SAM" id="Phobius"/>
    </source>
</evidence>
<dbReference type="InterPro" id="IPR043891">
    <property type="entry name" value="SPARK"/>
</dbReference>
<sequence length="526" mass="56610">MIRTTFIAPSPLAEITEDIHKNSLSFSRHFLPLIHFTLKKQSKEKSSTKLLNLIKTKVPKTCKKGIKLRIREMGLRAPLILLLCIIYLLLASPGSMVLAGGLPLVHELELNEEDAPFVPEIPPSGSPFPLYPSISPSPLSSFVNISTPKLSGQCTLNFTSVDSLITTTATDCLATFAPFLANEICCPQLDTTLTILIGQSSLQTGQLALDSVHANHCLSDTQQLLSSRGSEENLKSICAMHLSNLTEGSCPIKDVNSFESVVDSSRVLEACQKVDPVNECCSRVCQNAIEEAARKIAVRGNGAAGSGASAVTSGKEKVESCRRIVVRWLSSRLEPGPAKKMLRQISNCNVNEVCPLVFPDTGKVAKECGGKIESRSICCKAMDSYVSHLQKQSFITNLQALDCASSLGLKLQKMNVTADAYSLCGITLKDFSLQVGTQASGCLLPSMPSDATLDPVSGISFTCDLNDNIAAPWPSSIQASTSSCNKSVNFPALPAATQTKNSATKSRATIWVLAHIFMIIWSLFQV</sequence>
<protein>
    <submittedName>
        <fullName evidence="4">GPI-anchored protein</fullName>
    </submittedName>
</protein>
<dbReference type="InterPro" id="IPR059003">
    <property type="entry name" value="At1g61900_C"/>
</dbReference>
<dbReference type="PANTHER" id="PTHR33831:SF5">
    <property type="entry name" value="OS07G0102300 PROTEIN"/>
    <property type="match status" value="1"/>
</dbReference>
<evidence type="ECO:0000259" key="2">
    <source>
        <dbReference type="Pfam" id="PF19160"/>
    </source>
</evidence>
<reference evidence="4" key="1">
    <citation type="submission" date="2022-08" db="EMBL/GenBank/DDBJ databases">
        <authorList>
            <person name="Marques A."/>
        </authorList>
    </citation>
    <scope>NUCLEOTIDE SEQUENCE</scope>
    <source>
        <strain evidence="4">RhyPub2mFocal</strain>
        <tissue evidence="4">Leaves</tissue>
    </source>
</reference>
<dbReference type="GO" id="GO:0005886">
    <property type="term" value="C:plasma membrane"/>
    <property type="evidence" value="ECO:0007669"/>
    <property type="project" value="TreeGrafter"/>
</dbReference>
<keyword evidence="1" id="KW-1133">Transmembrane helix</keyword>